<dbReference type="InterPro" id="IPR001304">
    <property type="entry name" value="C-type_lectin-like"/>
</dbReference>
<dbReference type="InterPro" id="IPR050111">
    <property type="entry name" value="C-type_lectin/snaclec_domain"/>
</dbReference>
<dbReference type="InterPro" id="IPR016186">
    <property type="entry name" value="C-type_lectin-like/link_sf"/>
</dbReference>
<keyword evidence="4" id="KW-1185">Reference proteome</keyword>
<name>A0A8B7PAF2_HYAAZ</name>
<dbReference type="Pfam" id="PF00059">
    <property type="entry name" value="Lectin_C"/>
    <property type="match status" value="1"/>
</dbReference>
<feature type="signal peptide" evidence="2">
    <location>
        <begin position="1"/>
        <end position="20"/>
    </location>
</feature>
<dbReference type="InterPro" id="IPR018378">
    <property type="entry name" value="C-type_lectin_CS"/>
</dbReference>
<dbReference type="KEGG" id="hazt:108678968"/>
<dbReference type="Proteomes" id="UP000694843">
    <property type="component" value="Unplaced"/>
</dbReference>
<evidence type="ECO:0000256" key="2">
    <source>
        <dbReference type="SAM" id="SignalP"/>
    </source>
</evidence>
<proteinExistence type="predicted"/>
<dbReference type="PROSITE" id="PS50041">
    <property type="entry name" value="C_TYPE_LECTIN_2"/>
    <property type="match status" value="1"/>
</dbReference>
<dbReference type="OrthoDB" id="538816at2759"/>
<feature type="chain" id="PRO_5034916895" evidence="2">
    <location>
        <begin position="21"/>
        <end position="282"/>
    </location>
</feature>
<evidence type="ECO:0000313" key="5">
    <source>
        <dbReference type="RefSeq" id="XP_018022955.1"/>
    </source>
</evidence>
<sequence>MHLRVFAAVLVLVLVKEGLCRYKEWMPVAADPAVLFNLKVQKNSRALASRLRCWNWASTKDWAFIACYVPSVDGSGNCTIMDDKPIRNGYVKRTIVQGSTNCTAVFKTDACVLPGNSSMKVGETRPNSYCPNLLDVCSSSGMLDIYKKTQPLQNCTSPFKVSGSKCLMVSSVLRTWCSAREFCLSSGGDLASARSDQDFNQLRTFYTASGFTGQWVWIGAYKTNGQWVWLNSDRDPYKLPDWEAGQPNNEDCLLLFNPDVKLGDYWCSSASASLMCEATLSP</sequence>
<dbReference type="SMART" id="SM00034">
    <property type="entry name" value="CLECT"/>
    <property type="match status" value="1"/>
</dbReference>
<organism evidence="4 5">
    <name type="scientific">Hyalella azteca</name>
    <name type="common">Amphipod</name>
    <dbReference type="NCBI Taxonomy" id="294128"/>
    <lineage>
        <taxon>Eukaryota</taxon>
        <taxon>Metazoa</taxon>
        <taxon>Ecdysozoa</taxon>
        <taxon>Arthropoda</taxon>
        <taxon>Crustacea</taxon>
        <taxon>Multicrustacea</taxon>
        <taxon>Malacostraca</taxon>
        <taxon>Eumalacostraca</taxon>
        <taxon>Peracarida</taxon>
        <taxon>Amphipoda</taxon>
        <taxon>Senticaudata</taxon>
        <taxon>Talitrida</taxon>
        <taxon>Talitroidea</taxon>
        <taxon>Hyalellidae</taxon>
        <taxon>Hyalella</taxon>
    </lineage>
</organism>
<dbReference type="CDD" id="cd00037">
    <property type="entry name" value="CLECT"/>
    <property type="match status" value="1"/>
</dbReference>
<keyword evidence="2" id="KW-0732">Signal</keyword>
<dbReference type="InterPro" id="IPR016187">
    <property type="entry name" value="CTDL_fold"/>
</dbReference>
<dbReference type="RefSeq" id="XP_018022955.1">
    <property type="nucleotide sequence ID" value="XM_018167466.2"/>
</dbReference>
<evidence type="ECO:0000259" key="3">
    <source>
        <dbReference type="PROSITE" id="PS50041"/>
    </source>
</evidence>
<evidence type="ECO:0000256" key="1">
    <source>
        <dbReference type="ARBA" id="ARBA00023157"/>
    </source>
</evidence>
<feature type="domain" description="C-type lectin" evidence="3">
    <location>
        <begin position="162"/>
        <end position="266"/>
    </location>
</feature>
<dbReference type="PROSITE" id="PS00615">
    <property type="entry name" value="C_TYPE_LECTIN_1"/>
    <property type="match status" value="1"/>
</dbReference>
<dbReference type="GeneID" id="108678968"/>
<dbReference type="Gene3D" id="3.10.100.10">
    <property type="entry name" value="Mannose-Binding Protein A, subunit A"/>
    <property type="match status" value="1"/>
</dbReference>
<accession>A0A8B7PAF2</accession>
<dbReference type="SUPFAM" id="SSF56436">
    <property type="entry name" value="C-type lectin-like"/>
    <property type="match status" value="1"/>
</dbReference>
<dbReference type="AlphaFoldDB" id="A0A8B7PAF2"/>
<dbReference type="PANTHER" id="PTHR22803">
    <property type="entry name" value="MANNOSE, PHOSPHOLIPASE, LECTIN RECEPTOR RELATED"/>
    <property type="match status" value="1"/>
</dbReference>
<reference evidence="5" key="1">
    <citation type="submission" date="2025-08" db="UniProtKB">
        <authorList>
            <consortium name="RefSeq"/>
        </authorList>
    </citation>
    <scope>IDENTIFICATION</scope>
    <source>
        <tissue evidence="5">Whole organism</tissue>
    </source>
</reference>
<protein>
    <submittedName>
        <fullName evidence="5">Uncharacterized protein LOC108678968</fullName>
    </submittedName>
</protein>
<gene>
    <name evidence="5" type="primary">LOC108678968</name>
</gene>
<evidence type="ECO:0000313" key="4">
    <source>
        <dbReference type="Proteomes" id="UP000694843"/>
    </source>
</evidence>
<keyword evidence="1" id="KW-1015">Disulfide bond</keyword>